<feature type="signal peptide" evidence="1">
    <location>
        <begin position="1"/>
        <end position="21"/>
    </location>
</feature>
<keyword evidence="1" id="KW-0732">Signal</keyword>
<dbReference type="AlphaFoldDB" id="A0A918C6B6"/>
<accession>A0A918C6B6</accession>
<sequence>MKRLTLALSLLLAACAPVVQGGTSAQSTSKPALQASFSPAGVIWLEGGQVWLARSPGFQKVNVRLPGPASAVAWQAGINDFTPWAALTAAGLIVTADARPVSVPVGRVVALSSSRVYREDGSAVGFDGSAAAVGSAGLLGAPDTVLTGSDGLDYALQGSRLYRVDGSAAPTLLTTGAAPFVYASATGEFGGVGTANAPTLATSTGRYVLTGAALERRDAAGVLLASVPHGAGMLGAVGSLIVTVQPGGKLRVFAPELRELTP</sequence>
<dbReference type="PROSITE" id="PS51257">
    <property type="entry name" value="PROKAR_LIPOPROTEIN"/>
    <property type="match status" value="1"/>
</dbReference>
<proteinExistence type="predicted"/>
<keyword evidence="3" id="KW-1185">Reference proteome</keyword>
<evidence type="ECO:0008006" key="4">
    <source>
        <dbReference type="Google" id="ProtNLM"/>
    </source>
</evidence>
<feature type="chain" id="PRO_5036857605" description="Lipoprotein" evidence="1">
    <location>
        <begin position="22"/>
        <end position="262"/>
    </location>
</feature>
<evidence type="ECO:0000256" key="1">
    <source>
        <dbReference type="SAM" id="SignalP"/>
    </source>
</evidence>
<name>A0A918C6B6_9DEIO</name>
<dbReference type="EMBL" id="BMQL01000010">
    <property type="protein sequence ID" value="GGR08868.1"/>
    <property type="molecule type" value="Genomic_DNA"/>
</dbReference>
<gene>
    <name evidence="2" type="ORF">GCM10008957_22130</name>
</gene>
<protein>
    <recommendedName>
        <fullName evidence="4">Lipoprotein</fullName>
    </recommendedName>
</protein>
<dbReference type="RefSeq" id="WP_189090305.1">
    <property type="nucleotide sequence ID" value="NZ_BMQL01000010.1"/>
</dbReference>
<reference evidence="2" key="2">
    <citation type="submission" date="2020-09" db="EMBL/GenBank/DDBJ databases">
        <authorList>
            <person name="Sun Q."/>
            <person name="Ohkuma M."/>
        </authorList>
    </citation>
    <scope>NUCLEOTIDE SEQUENCE</scope>
    <source>
        <strain evidence="2">JCM 31311</strain>
    </source>
</reference>
<reference evidence="2" key="1">
    <citation type="journal article" date="2014" name="Int. J. Syst. Evol. Microbiol.">
        <title>Complete genome sequence of Corynebacterium casei LMG S-19264T (=DSM 44701T), isolated from a smear-ripened cheese.</title>
        <authorList>
            <consortium name="US DOE Joint Genome Institute (JGI-PGF)"/>
            <person name="Walter F."/>
            <person name="Albersmeier A."/>
            <person name="Kalinowski J."/>
            <person name="Ruckert C."/>
        </authorList>
    </citation>
    <scope>NUCLEOTIDE SEQUENCE</scope>
    <source>
        <strain evidence="2">JCM 31311</strain>
    </source>
</reference>
<evidence type="ECO:0000313" key="2">
    <source>
        <dbReference type="EMBL" id="GGR08868.1"/>
    </source>
</evidence>
<dbReference type="Proteomes" id="UP000603865">
    <property type="component" value="Unassembled WGS sequence"/>
</dbReference>
<organism evidence="2 3">
    <name type="scientific">Deinococcus ruber</name>
    <dbReference type="NCBI Taxonomy" id="1848197"/>
    <lineage>
        <taxon>Bacteria</taxon>
        <taxon>Thermotogati</taxon>
        <taxon>Deinococcota</taxon>
        <taxon>Deinococci</taxon>
        <taxon>Deinococcales</taxon>
        <taxon>Deinococcaceae</taxon>
        <taxon>Deinococcus</taxon>
    </lineage>
</organism>
<evidence type="ECO:0000313" key="3">
    <source>
        <dbReference type="Proteomes" id="UP000603865"/>
    </source>
</evidence>
<comment type="caution">
    <text evidence="2">The sequence shown here is derived from an EMBL/GenBank/DDBJ whole genome shotgun (WGS) entry which is preliminary data.</text>
</comment>